<comment type="caution">
    <text evidence="11">The sequence shown here is derived from an EMBL/GenBank/DDBJ whole genome shotgun (WGS) entry which is preliminary data.</text>
</comment>
<name>B1G081_PARG4</name>
<evidence type="ECO:0000256" key="3">
    <source>
        <dbReference type="ARBA" id="ARBA00022475"/>
    </source>
</evidence>
<proteinExistence type="inferred from homology"/>
<dbReference type="GO" id="GO:0005886">
    <property type="term" value="C:plasma membrane"/>
    <property type="evidence" value="ECO:0007669"/>
    <property type="project" value="UniProtKB-SubCell"/>
</dbReference>
<evidence type="ECO:0000313" key="11">
    <source>
        <dbReference type="EMBL" id="EDT10683.1"/>
    </source>
</evidence>
<evidence type="ECO:0000256" key="7">
    <source>
        <dbReference type="ARBA" id="ARBA00023136"/>
    </source>
</evidence>
<evidence type="ECO:0000256" key="4">
    <source>
        <dbReference type="ARBA" id="ARBA00022519"/>
    </source>
</evidence>
<keyword evidence="6 9" id="KW-1133">Transmembrane helix</keyword>
<evidence type="ECO:0000256" key="1">
    <source>
        <dbReference type="ARBA" id="ARBA00004429"/>
    </source>
</evidence>
<dbReference type="AlphaFoldDB" id="B1G081"/>
<comment type="subcellular location">
    <subcellularLocation>
        <location evidence="1 9">Cell inner membrane</location>
        <topology evidence="1 9">Multi-pass membrane protein</topology>
    </subcellularLocation>
</comment>
<keyword evidence="4 9" id="KW-0997">Cell inner membrane</keyword>
<comment type="subunit">
    <text evidence="9">The complex comprises the extracytoplasmic solute receptor protein and the two transmembrane proteins.</text>
</comment>
<reference evidence="11 12" key="1">
    <citation type="submission" date="2008-03" db="EMBL/GenBank/DDBJ databases">
        <title>Sequencing of the draft genome and assembly of Burkholderia graminis C4D1M.</title>
        <authorList>
            <consortium name="US DOE Joint Genome Institute (JGI-PGF)"/>
            <person name="Copeland A."/>
            <person name="Lucas S."/>
            <person name="Lapidus A."/>
            <person name="Glavina del Rio T."/>
            <person name="Dalin E."/>
            <person name="Tice H."/>
            <person name="Bruce D."/>
            <person name="Goodwin L."/>
            <person name="Pitluck S."/>
            <person name="Larimer F."/>
            <person name="Land M.L."/>
            <person name="Hauser L."/>
            <person name="Tiedje J."/>
            <person name="Richardson P."/>
        </authorList>
    </citation>
    <scope>NUCLEOTIDE SEQUENCE [LARGE SCALE GENOMIC DNA]</scope>
    <source>
        <strain evidence="12">ATCC 700544 / DSM 17151 / LMG 18924 / NCIMB 13744 / C4D1M</strain>
    </source>
</reference>
<gene>
    <name evidence="11" type="ORF">BgramDRAFT_2833</name>
</gene>
<comment type="caution">
    <text evidence="9">Lacks conserved residue(s) required for the propagation of feature annotation.</text>
</comment>
<evidence type="ECO:0000256" key="2">
    <source>
        <dbReference type="ARBA" id="ARBA00022448"/>
    </source>
</evidence>
<keyword evidence="2 9" id="KW-0813">Transport</keyword>
<evidence type="ECO:0000313" key="12">
    <source>
        <dbReference type="Proteomes" id="UP000005045"/>
    </source>
</evidence>
<keyword evidence="3" id="KW-1003">Cell membrane</keyword>
<protein>
    <recommendedName>
        <fullName evidence="9">TRAP transporter small permease protein</fullName>
    </recommendedName>
</protein>
<evidence type="ECO:0000256" key="6">
    <source>
        <dbReference type="ARBA" id="ARBA00022989"/>
    </source>
</evidence>
<organism evidence="11 12">
    <name type="scientific">Paraburkholderia graminis (strain ATCC 700544 / DSM 17151 / LMG 18924 / NCIMB 13744 / C4D1M)</name>
    <dbReference type="NCBI Taxonomy" id="396598"/>
    <lineage>
        <taxon>Bacteria</taxon>
        <taxon>Pseudomonadati</taxon>
        <taxon>Pseudomonadota</taxon>
        <taxon>Betaproteobacteria</taxon>
        <taxon>Burkholderiales</taxon>
        <taxon>Burkholderiaceae</taxon>
        <taxon>Paraburkholderia</taxon>
    </lineage>
</organism>
<evidence type="ECO:0000256" key="5">
    <source>
        <dbReference type="ARBA" id="ARBA00022692"/>
    </source>
</evidence>
<dbReference type="Pfam" id="PF04290">
    <property type="entry name" value="DctQ"/>
    <property type="match status" value="1"/>
</dbReference>
<comment type="function">
    <text evidence="9">Part of the tripartite ATP-independent periplasmic (TRAP) transport system.</text>
</comment>
<evidence type="ECO:0000256" key="8">
    <source>
        <dbReference type="ARBA" id="ARBA00038436"/>
    </source>
</evidence>
<keyword evidence="7 9" id="KW-0472">Membrane</keyword>
<dbReference type="PANTHER" id="PTHR35011">
    <property type="entry name" value="2,3-DIKETO-L-GULONATE TRAP TRANSPORTER SMALL PERMEASE PROTEIN YIAM"/>
    <property type="match status" value="1"/>
</dbReference>
<accession>B1G081</accession>
<evidence type="ECO:0000259" key="10">
    <source>
        <dbReference type="Pfam" id="PF04290"/>
    </source>
</evidence>
<feature type="domain" description="Tripartite ATP-independent periplasmic transporters DctQ component" evidence="10">
    <location>
        <begin position="48"/>
        <end position="159"/>
    </location>
</feature>
<dbReference type="PANTHER" id="PTHR35011:SF2">
    <property type="entry name" value="2,3-DIKETO-L-GULONATE TRAP TRANSPORTER SMALL PERMEASE PROTEIN YIAM"/>
    <property type="match status" value="1"/>
</dbReference>
<feature type="transmembrane region" description="Helical" evidence="9">
    <location>
        <begin position="32"/>
        <end position="59"/>
    </location>
</feature>
<dbReference type="InterPro" id="IPR007387">
    <property type="entry name" value="TRAP_DctQ"/>
</dbReference>
<sequence length="161" mass="17234">MSNHVLNAAQAAVPLPTVSTPRRWLKALDRGLISVVEVCAALLLAVEIVVMLAGVVSRYALHQPLVWSDELAGILFLWLAMLGAVLALRRGEHMRMTALVSRLSAERRAFVDTLAVAASVALLALLVAPAYNYASGEAAIVTPALQISNAWRAFALPMAPR</sequence>
<keyword evidence="5 9" id="KW-0812">Transmembrane</keyword>
<dbReference type="GO" id="GO:0022857">
    <property type="term" value="F:transmembrane transporter activity"/>
    <property type="evidence" value="ECO:0007669"/>
    <property type="project" value="UniProtKB-UniRule"/>
</dbReference>
<dbReference type="GO" id="GO:0015740">
    <property type="term" value="P:C4-dicarboxylate transport"/>
    <property type="evidence" value="ECO:0007669"/>
    <property type="project" value="TreeGrafter"/>
</dbReference>
<dbReference type="Proteomes" id="UP000005045">
    <property type="component" value="Unassembled WGS sequence"/>
</dbReference>
<keyword evidence="12" id="KW-1185">Reference proteome</keyword>
<dbReference type="EMBL" id="ABLD01000006">
    <property type="protein sequence ID" value="EDT10683.1"/>
    <property type="molecule type" value="Genomic_DNA"/>
</dbReference>
<evidence type="ECO:0000256" key="9">
    <source>
        <dbReference type="RuleBase" id="RU369079"/>
    </source>
</evidence>
<feature type="transmembrane region" description="Helical" evidence="9">
    <location>
        <begin position="71"/>
        <end position="88"/>
    </location>
</feature>
<feature type="transmembrane region" description="Helical" evidence="9">
    <location>
        <begin position="109"/>
        <end position="131"/>
    </location>
</feature>
<comment type="similarity">
    <text evidence="8 9">Belongs to the TRAP transporter small permease family.</text>
</comment>
<dbReference type="InterPro" id="IPR055348">
    <property type="entry name" value="DctQ"/>
</dbReference>